<organism evidence="2 3">
    <name type="scientific">Gouania willdenowi</name>
    <name type="common">Blunt-snouted clingfish</name>
    <name type="synonym">Lepadogaster willdenowi</name>
    <dbReference type="NCBI Taxonomy" id="441366"/>
    <lineage>
        <taxon>Eukaryota</taxon>
        <taxon>Metazoa</taxon>
        <taxon>Chordata</taxon>
        <taxon>Craniata</taxon>
        <taxon>Vertebrata</taxon>
        <taxon>Euteleostomi</taxon>
        <taxon>Actinopterygii</taxon>
        <taxon>Neopterygii</taxon>
        <taxon>Teleostei</taxon>
        <taxon>Neoteleostei</taxon>
        <taxon>Acanthomorphata</taxon>
        <taxon>Ovalentaria</taxon>
        <taxon>Blenniimorphae</taxon>
        <taxon>Blenniiformes</taxon>
        <taxon>Gobiesocoidei</taxon>
        <taxon>Gobiesocidae</taxon>
        <taxon>Gobiesocinae</taxon>
        <taxon>Gouania</taxon>
    </lineage>
</organism>
<reference evidence="2" key="1">
    <citation type="submission" date="2020-06" db="EMBL/GenBank/DDBJ databases">
        <authorList>
            <consortium name="Wellcome Sanger Institute Data Sharing"/>
        </authorList>
    </citation>
    <scope>NUCLEOTIDE SEQUENCE [LARGE SCALE GENOMIC DNA]</scope>
</reference>
<sequence length="117" mass="12929">RTVWCDHQEGGNKHAPTDKPSAPINFTFDEIRSTSVICNWDVLWVKANDTVVRTTEYPCAGLIEGLEYTFRVSAINRAGQGKPSSKTDFVTARTPQPKCAEGRVHCDWLGEGPPVPV</sequence>
<name>A0A8C5DTT2_GOUWI</name>
<dbReference type="Ensembl" id="ENSGWIT00000013172.1">
    <property type="protein sequence ID" value="ENSGWIP00000011784.1"/>
    <property type="gene ID" value="ENSGWIG00000006922.1"/>
</dbReference>
<accession>A0A8C5DTT2</accession>
<dbReference type="SMART" id="SM00060">
    <property type="entry name" value="FN3"/>
    <property type="match status" value="1"/>
</dbReference>
<protein>
    <recommendedName>
        <fullName evidence="1">Fibronectin type-III domain-containing protein</fullName>
    </recommendedName>
</protein>
<evidence type="ECO:0000313" key="2">
    <source>
        <dbReference type="Ensembl" id="ENSGWIP00000011784.1"/>
    </source>
</evidence>
<feature type="domain" description="Fibronectin type-III" evidence="1">
    <location>
        <begin position="1"/>
        <end position="97"/>
    </location>
</feature>
<dbReference type="PROSITE" id="PS50853">
    <property type="entry name" value="FN3"/>
    <property type="match status" value="1"/>
</dbReference>
<evidence type="ECO:0000313" key="3">
    <source>
        <dbReference type="Proteomes" id="UP000694680"/>
    </source>
</evidence>
<dbReference type="AlphaFoldDB" id="A0A8C5DTT2"/>
<dbReference type="Pfam" id="PF00041">
    <property type="entry name" value="fn3"/>
    <property type="match status" value="1"/>
</dbReference>
<dbReference type="InterPro" id="IPR003961">
    <property type="entry name" value="FN3_dom"/>
</dbReference>
<reference evidence="2" key="3">
    <citation type="submission" date="2025-09" db="UniProtKB">
        <authorList>
            <consortium name="Ensembl"/>
        </authorList>
    </citation>
    <scope>IDENTIFICATION</scope>
</reference>
<dbReference type="InterPro" id="IPR036116">
    <property type="entry name" value="FN3_sf"/>
</dbReference>
<reference evidence="2" key="2">
    <citation type="submission" date="2025-08" db="UniProtKB">
        <authorList>
            <consortium name="Ensembl"/>
        </authorList>
    </citation>
    <scope>IDENTIFICATION</scope>
</reference>
<evidence type="ECO:0000259" key="1">
    <source>
        <dbReference type="PROSITE" id="PS50853"/>
    </source>
</evidence>
<dbReference type="InterPro" id="IPR013783">
    <property type="entry name" value="Ig-like_fold"/>
</dbReference>
<proteinExistence type="predicted"/>
<dbReference type="Gene3D" id="2.60.40.10">
    <property type="entry name" value="Immunoglobulins"/>
    <property type="match status" value="1"/>
</dbReference>
<dbReference type="CDD" id="cd00063">
    <property type="entry name" value="FN3"/>
    <property type="match status" value="1"/>
</dbReference>
<keyword evidence="3" id="KW-1185">Reference proteome</keyword>
<dbReference type="SUPFAM" id="SSF49265">
    <property type="entry name" value="Fibronectin type III"/>
    <property type="match status" value="1"/>
</dbReference>
<dbReference type="Proteomes" id="UP000694680">
    <property type="component" value="Chromosome 21"/>
</dbReference>